<name>A0ABX6EV63_KLUMA</name>
<proteinExistence type="inferred from homology"/>
<feature type="domain" description="DNA-directed RNA polymerase III subunit RPC3 winged-helix" evidence="14">
    <location>
        <begin position="511"/>
        <end position="585"/>
    </location>
</feature>
<sequence>MSAAQAALIPDAGANSVVNSAECSSSGNGHVNGLSNDSTSGKSASTEPVDISSLEQRTLNPDWFLYTELARSNLGERASAVLSVLINKGRLSTREIQSYVPDLSLSSIRTVLVSLIQLRCVQYLEETSLSGRKTIYYYFNEDGLILMLYSGDISYRVTKYFNEHTEQHLISIAQEIIHNVLALGSLQVKDYLQSLSSGETAEEDLFNVHQTFVRLAELQFLIPLQGIHYTPIEDLWNLLYLREYKKLPKNTTQSDLKKRNEAKAKAKAEFNRVITMPTNGESTKNLFVTDSKTGFKKINESISLTFNLDRYMKARRSTQLIHFAKNRIGTTTSKIYAAALSLTEQLSNDLSHPLAKTGLFQDLDERTALYEDLKIDEENVKGVTFTATDLSRRLPKDLDLRGTLTYANQSTKRKQNRHQSNQMEKRIKTEDGFVVPPLPTVPEESEEDDLEDAHLDMNSEDNDPHSVNLIDGHLRLLLSSGIPFIKESKPGQFFVPYSELIPTLKMHVYDSLIASTLGASSHRVLRCIRDNGLCTEKTITTTSLMREKDVRTVIGTLIRYNAIEIQELPRTADRAASRAVFLFRIKERHAFNTMKQNLTWNLARLIAKLEALKEENATLLKKANRDDVKGRELELLLASEINQLKLVNDREMNGLVRRHRLLSLWEVFKLF</sequence>
<comment type="subcellular location">
    <subcellularLocation>
        <location evidence="1 9">Nucleus</location>
    </subcellularLocation>
</comment>
<evidence type="ECO:0000259" key="13">
    <source>
        <dbReference type="Pfam" id="PF08221"/>
    </source>
</evidence>
<feature type="coiled-coil region" evidence="10">
    <location>
        <begin position="595"/>
        <end position="626"/>
    </location>
</feature>
<dbReference type="Gene3D" id="1.10.10.10">
    <property type="entry name" value="Winged helix-like DNA-binding domain superfamily/Winged helix DNA-binding domain"/>
    <property type="match status" value="2"/>
</dbReference>
<evidence type="ECO:0000256" key="10">
    <source>
        <dbReference type="SAM" id="Coils"/>
    </source>
</evidence>
<feature type="region of interest" description="Disordered" evidence="11">
    <location>
        <begin position="26"/>
        <end position="51"/>
    </location>
</feature>
<keyword evidence="6 9" id="KW-0804">Transcription</keyword>
<organism evidence="15 16">
    <name type="scientific">Kluyveromyces marxianus</name>
    <name type="common">Yeast</name>
    <name type="synonym">Candida kefyr</name>
    <dbReference type="NCBI Taxonomy" id="4911"/>
    <lineage>
        <taxon>Eukaryota</taxon>
        <taxon>Fungi</taxon>
        <taxon>Dikarya</taxon>
        <taxon>Ascomycota</taxon>
        <taxon>Saccharomycotina</taxon>
        <taxon>Saccharomycetes</taxon>
        <taxon>Saccharomycetales</taxon>
        <taxon>Saccharomycetaceae</taxon>
        <taxon>Kluyveromyces</taxon>
    </lineage>
</organism>
<dbReference type="Pfam" id="PF05645">
    <property type="entry name" value="RNA_pol_Rpc82"/>
    <property type="match status" value="1"/>
</dbReference>
<comment type="function">
    <text evidence="8 9">DNA-dependent RNA polymerase catalyzes the transcription of DNA into RNA using the four ribonucleoside triphosphates as substrates. Specific core component of RNA polymerase III which synthesizes small RNAs, such as 5S rRNA and tRNAs.</text>
</comment>
<evidence type="ECO:0000313" key="15">
    <source>
        <dbReference type="EMBL" id="QGN16230.1"/>
    </source>
</evidence>
<dbReference type="Pfam" id="PF20912">
    <property type="entry name" value="RPC3_helical"/>
    <property type="match status" value="1"/>
</dbReference>
<feature type="compositionally biased region" description="Polar residues" evidence="11">
    <location>
        <begin position="26"/>
        <end position="46"/>
    </location>
</feature>
<evidence type="ECO:0000256" key="7">
    <source>
        <dbReference type="ARBA" id="ARBA00023242"/>
    </source>
</evidence>
<keyword evidence="16" id="KW-1185">Reference proteome</keyword>
<dbReference type="InterPro" id="IPR039748">
    <property type="entry name" value="RPC3"/>
</dbReference>
<gene>
    <name evidence="15" type="primary">RPC82</name>
    <name evidence="15" type="ORF">FIM1_2934</name>
</gene>
<keyword evidence="5 9" id="KW-0240">DNA-directed RNA polymerase</keyword>
<evidence type="ECO:0000259" key="12">
    <source>
        <dbReference type="Pfam" id="PF05645"/>
    </source>
</evidence>
<feature type="domain" description="RNA polymerase III Rpc82 C -terminal" evidence="12">
    <location>
        <begin position="211"/>
        <end position="504"/>
    </location>
</feature>
<evidence type="ECO:0000256" key="6">
    <source>
        <dbReference type="ARBA" id="ARBA00023163"/>
    </source>
</evidence>
<dbReference type="PANTHER" id="PTHR12949:SF0">
    <property type="entry name" value="DNA-DIRECTED RNA POLYMERASE III SUBUNIT RPC3"/>
    <property type="match status" value="1"/>
</dbReference>
<dbReference type="InterPro" id="IPR055207">
    <property type="entry name" value="POLR3C_WHD"/>
</dbReference>
<evidence type="ECO:0000256" key="2">
    <source>
        <dbReference type="ARBA" id="ARBA00006835"/>
    </source>
</evidence>
<evidence type="ECO:0000313" key="16">
    <source>
        <dbReference type="Proteomes" id="UP000422736"/>
    </source>
</evidence>
<dbReference type="Pfam" id="PF08221">
    <property type="entry name" value="HTH_9"/>
    <property type="match status" value="1"/>
</dbReference>
<evidence type="ECO:0000256" key="4">
    <source>
        <dbReference type="ARBA" id="ARBA00016689"/>
    </source>
</evidence>
<evidence type="ECO:0000256" key="1">
    <source>
        <dbReference type="ARBA" id="ARBA00004123"/>
    </source>
</evidence>
<reference evidence="15 16" key="1">
    <citation type="submission" date="2016-03" db="EMBL/GenBank/DDBJ databases">
        <title>How can Kluyveromyces marxianus grow so fast - potential evolutionary course in Saccharomyces Complex revealed by comparative genomics.</title>
        <authorList>
            <person name="Mo W."/>
            <person name="Lu W."/>
            <person name="Yang X."/>
            <person name="Qi J."/>
            <person name="Lv H."/>
        </authorList>
    </citation>
    <scope>NUCLEOTIDE SEQUENCE [LARGE SCALE GENOMIC DNA]</scope>
    <source>
        <strain evidence="15 16">FIM1</strain>
    </source>
</reference>
<evidence type="ECO:0000256" key="8">
    <source>
        <dbReference type="ARBA" id="ARBA00025127"/>
    </source>
</evidence>
<evidence type="ECO:0000256" key="11">
    <source>
        <dbReference type="SAM" id="MobiDB-lite"/>
    </source>
</evidence>
<dbReference type="SUPFAM" id="SSF46785">
    <property type="entry name" value="Winged helix' DNA-binding domain"/>
    <property type="match status" value="1"/>
</dbReference>
<dbReference type="InterPro" id="IPR008806">
    <property type="entry name" value="RNA_pol_III_Rpc82_C"/>
</dbReference>
<dbReference type="InterPro" id="IPR013197">
    <property type="entry name" value="RNA_pol_III_RPC82-rel_HTH"/>
</dbReference>
<comment type="similarity">
    <text evidence="2 9">Belongs to the RNA polymerase beta chain family.</text>
</comment>
<dbReference type="EMBL" id="CP015057">
    <property type="protein sequence ID" value="QGN16230.1"/>
    <property type="molecule type" value="Genomic_DNA"/>
</dbReference>
<keyword evidence="7 9" id="KW-0539">Nucleus</keyword>
<dbReference type="InterPro" id="IPR036388">
    <property type="entry name" value="WH-like_DNA-bd_sf"/>
</dbReference>
<dbReference type="PANTHER" id="PTHR12949">
    <property type="entry name" value="RNA POLYMERASE III DNA DIRECTED -RELATED"/>
    <property type="match status" value="1"/>
</dbReference>
<dbReference type="InterPro" id="IPR036390">
    <property type="entry name" value="WH_DNA-bd_sf"/>
</dbReference>
<comment type="subunit">
    <text evidence="3 9">Component of the RNA polymerase III (Pol III) complex consisting of 17 subunits.</text>
</comment>
<feature type="region of interest" description="Disordered" evidence="11">
    <location>
        <begin position="407"/>
        <end position="463"/>
    </location>
</feature>
<evidence type="ECO:0000259" key="14">
    <source>
        <dbReference type="Pfam" id="PF22536"/>
    </source>
</evidence>
<protein>
    <recommendedName>
        <fullName evidence="4 9">DNA-directed RNA polymerase III subunit RPC3</fullName>
        <shortName evidence="9">RNA polymerase III subunit C3</shortName>
    </recommendedName>
</protein>
<evidence type="ECO:0000256" key="3">
    <source>
        <dbReference type="ARBA" id="ARBA00011206"/>
    </source>
</evidence>
<feature type="domain" description="RNA polymerase III subunit RPC82-related helix-turn-helix" evidence="13">
    <location>
        <begin position="64"/>
        <end position="126"/>
    </location>
</feature>
<accession>A0ABX6EV63</accession>
<dbReference type="Proteomes" id="UP000422736">
    <property type="component" value="Chromosome 4"/>
</dbReference>
<keyword evidence="10" id="KW-0175">Coiled coil</keyword>
<dbReference type="GO" id="GO:0000428">
    <property type="term" value="C:DNA-directed RNA polymerase complex"/>
    <property type="evidence" value="ECO:0007669"/>
    <property type="project" value="UniProtKB-KW"/>
</dbReference>
<evidence type="ECO:0000256" key="9">
    <source>
        <dbReference type="RuleBase" id="RU367076"/>
    </source>
</evidence>
<evidence type="ECO:0000256" key="5">
    <source>
        <dbReference type="ARBA" id="ARBA00022478"/>
    </source>
</evidence>
<dbReference type="Pfam" id="PF22536">
    <property type="entry name" value="WHD_POLR3C"/>
    <property type="match status" value="1"/>
</dbReference>